<dbReference type="InterPro" id="IPR004628">
    <property type="entry name" value="Man_deHydtase"/>
</dbReference>
<dbReference type="Proteomes" id="UP000579605">
    <property type="component" value="Unassembled WGS sequence"/>
</dbReference>
<dbReference type="GO" id="GO:0008927">
    <property type="term" value="F:mannonate dehydratase activity"/>
    <property type="evidence" value="ECO:0007669"/>
    <property type="project" value="UniProtKB-EC"/>
</dbReference>
<evidence type="ECO:0000256" key="11">
    <source>
        <dbReference type="SAM" id="MobiDB-lite"/>
    </source>
</evidence>
<dbReference type="EMBL" id="JACBZH010000001">
    <property type="protein sequence ID" value="NYH89499.1"/>
    <property type="molecule type" value="Genomic_DNA"/>
</dbReference>
<evidence type="ECO:0000256" key="10">
    <source>
        <dbReference type="ARBA" id="ARBA00023239"/>
    </source>
</evidence>
<evidence type="ECO:0000256" key="2">
    <source>
        <dbReference type="ARBA" id="ARBA00001936"/>
    </source>
</evidence>
<comment type="function">
    <text evidence="4">Catalyzes the dehydration of D-mannonate.</text>
</comment>
<dbReference type="PANTHER" id="PTHR30387:SF2">
    <property type="entry name" value="MANNONATE DEHYDRATASE"/>
    <property type="match status" value="1"/>
</dbReference>
<evidence type="ECO:0000256" key="7">
    <source>
        <dbReference type="ARBA" id="ARBA00012927"/>
    </source>
</evidence>
<dbReference type="GO" id="GO:0030145">
    <property type="term" value="F:manganese ion binding"/>
    <property type="evidence" value="ECO:0007669"/>
    <property type="project" value="TreeGrafter"/>
</dbReference>
<reference evidence="12 13" key="1">
    <citation type="submission" date="2020-07" db="EMBL/GenBank/DDBJ databases">
        <title>Sequencing the genomes of 1000 actinobacteria strains.</title>
        <authorList>
            <person name="Klenk H.-P."/>
        </authorList>
    </citation>
    <scope>NUCLEOTIDE SEQUENCE [LARGE SCALE GENOMIC DNA]</scope>
    <source>
        <strain evidence="12 13">DSM 18448</strain>
    </source>
</reference>
<comment type="pathway">
    <text evidence="5">Carbohydrate metabolism; pentose and glucuronate interconversion.</text>
</comment>
<comment type="similarity">
    <text evidence="6">Belongs to the mannonate dehydratase family.</text>
</comment>
<dbReference type="Pfam" id="PF03786">
    <property type="entry name" value="UxuA"/>
    <property type="match status" value="2"/>
</dbReference>
<dbReference type="SUPFAM" id="SSF51658">
    <property type="entry name" value="Xylose isomerase-like"/>
    <property type="match status" value="1"/>
</dbReference>
<dbReference type="GO" id="GO:0042840">
    <property type="term" value="P:D-glucuronate catabolic process"/>
    <property type="evidence" value="ECO:0007669"/>
    <property type="project" value="TreeGrafter"/>
</dbReference>
<evidence type="ECO:0000256" key="5">
    <source>
        <dbReference type="ARBA" id="ARBA00004892"/>
    </source>
</evidence>
<gene>
    <name evidence="12" type="ORF">F4554_002137</name>
</gene>
<organism evidence="12 13">
    <name type="scientific">Actinopolymorpha rutila</name>
    <dbReference type="NCBI Taxonomy" id="446787"/>
    <lineage>
        <taxon>Bacteria</taxon>
        <taxon>Bacillati</taxon>
        <taxon>Actinomycetota</taxon>
        <taxon>Actinomycetes</taxon>
        <taxon>Propionibacteriales</taxon>
        <taxon>Actinopolymorphaceae</taxon>
        <taxon>Actinopolymorpha</taxon>
    </lineage>
</organism>
<dbReference type="UniPathway" id="UPA00246"/>
<keyword evidence="13" id="KW-1185">Reference proteome</keyword>
<proteinExistence type="inferred from homology"/>
<comment type="caution">
    <text evidence="12">The sequence shown here is derived from an EMBL/GenBank/DDBJ whole genome shotgun (WGS) entry which is preliminary data.</text>
</comment>
<evidence type="ECO:0000313" key="12">
    <source>
        <dbReference type="EMBL" id="NYH89499.1"/>
    </source>
</evidence>
<name>A0A852ZIT8_9ACTN</name>
<comment type="cofactor">
    <cofactor evidence="3">
        <name>Fe(2+)</name>
        <dbReference type="ChEBI" id="CHEBI:29033"/>
    </cofactor>
</comment>
<dbReference type="InterPro" id="IPR036237">
    <property type="entry name" value="Xyl_isomerase-like_sf"/>
</dbReference>
<comment type="catalytic activity">
    <reaction evidence="1">
        <text>D-mannonate = 2-dehydro-3-deoxy-D-gluconate + H2O</text>
        <dbReference type="Rhea" id="RHEA:20097"/>
        <dbReference type="ChEBI" id="CHEBI:15377"/>
        <dbReference type="ChEBI" id="CHEBI:17767"/>
        <dbReference type="ChEBI" id="CHEBI:57990"/>
        <dbReference type="EC" id="4.2.1.8"/>
    </reaction>
</comment>
<evidence type="ECO:0000256" key="6">
    <source>
        <dbReference type="ARBA" id="ARBA00007389"/>
    </source>
</evidence>
<dbReference type="AlphaFoldDB" id="A0A852ZIT8"/>
<accession>A0A852ZIT8</accession>
<dbReference type="RefSeq" id="WP_179787218.1">
    <property type="nucleotide sequence ID" value="NZ_BAAARR010000008.1"/>
</dbReference>
<evidence type="ECO:0000256" key="3">
    <source>
        <dbReference type="ARBA" id="ARBA00001954"/>
    </source>
</evidence>
<protein>
    <recommendedName>
        <fullName evidence="7">mannonate dehydratase</fullName>
        <ecNumber evidence="7">4.2.1.8</ecNumber>
    </recommendedName>
</protein>
<feature type="region of interest" description="Disordered" evidence="11">
    <location>
        <begin position="330"/>
        <end position="356"/>
    </location>
</feature>
<dbReference type="GO" id="GO:0008198">
    <property type="term" value="F:ferrous iron binding"/>
    <property type="evidence" value="ECO:0007669"/>
    <property type="project" value="TreeGrafter"/>
</dbReference>
<dbReference type="PANTHER" id="PTHR30387">
    <property type="entry name" value="MANNONATE DEHYDRATASE"/>
    <property type="match status" value="1"/>
</dbReference>
<evidence type="ECO:0000256" key="8">
    <source>
        <dbReference type="ARBA" id="ARBA00023004"/>
    </source>
</evidence>
<keyword evidence="8" id="KW-0408">Iron</keyword>
<evidence type="ECO:0000256" key="9">
    <source>
        <dbReference type="ARBA" id="ARBA00023211"/>
    </source>
</evidence>
<dbReference type="Gene3D" id="3.20.20.150">
    <property type="entry name" value="Divalent-metal-dependent TIM barrel enzymes"/>
    <property type="match status" value="1"/>
</dbReference>
<keyword evidence="10 12" id="KW-0456">Lyase</keyword>
<sequence length="356" mass="38884">MKLAEMVPSAPEAAPLARLVVQAGVGWAVGGLPQTVGADRRGDDAPWDYPPLLSMQKRYENAGLRLAVIEARPPLGRAKRGLDGRDAEIDAVCTLLENMGRLGIPVWCYEWMSDFNWLRTDTAVPSRGGSLVSGYDHALMQQAPPVEAGPVSEDELWENLEYFLRRVVPVAEKAGVKLAMHPDDPPISPVRGVGRIMRSVDNFQRLLDLVPSPVNGITLCQGNFRLMTDDIPAAIRKFGEQGKIFFVHFRDVRGTVENFVETWHDDGPTDLYECLRTYREVGFDGPMRPDHVPTVEGDSNVNPGYSLYGRLFALGYIRGLMEGVGRDGRVGQNSAAPDQAGVASAQADQDGAVSVG</sequence>
<keyword evidence="9" id="KW-0464">Manganese</keyword>
<evidence type="ECO:0000313" key="13">
    <source>
        <dbReference type="Proteomes" id="UP000579605"/>
    </source>
</evidence>
<evidence type="ECO:0000256" key="4">
    <source>
        <dbReference type="ARBA" id="ARBA00002713"/>
    </source>
</evidence>
<dbReference type="EC" id="4.2.1.8" evidence="7"/>
<evidence type="ECO:0000256" key="1">
    <source>
        <dbReference type="ARBA" id="ARBA00001794"/>
    </source>
</evidence>
<comment type="cofactor">
    <cofactor evidence="2">
        <name>Mn(2+)</name>
        <dbReference type="ChEBI" id="CHEBI:29035"/>
    </cofactor>
</comment>